<dbReference type="EMBL" id="CP033897">
    <property type="protein sequence ID" value="AZA11920.1"/>
    <property type="molecule type" value="Genomic_DNA"/>
</dbReference>
<accession>A0A3G6J642</accession>
<sequence>MRHAAKKKRSIFRRMGDSMRARDTIDDGLGALSERLGFREHQDTKPEQLHCEVHHSADRPHSIVYAPDMDGQIDPGEVVWFWAPSDHGDQLLNERSLVVVARSADMISGLLTSPNPDHERDEHWLDIGSGPWDASGRQSWVRIDKLVSVPQSHIRRQGVVMPQQRFERIANRLRQDFGWH</sequence>
<dbReference type="Pfam" id="PF02452">
    <property type="entry name" value="PemK_toxin"/>
    <property type="match status" value="1"/>
</dbReference>
<keyword evidence="2" id="KW-1185">Reference proteome</keyword>
<protein>
    <submittedName>
        <fullName evidence="1">PemK-like protein</fullName>
    </submittedName>
</protein>
<dbReference type="GO" id="GO:0003677">
    <property type="term" value="F:DNA binding"/>
    <property type="evidence" value="ECO:0007669"/>
    <property type="project" value="InterPro"/>
</dbReference>
<organism evidence="1 2">
    <name type="scientific">Corynebacterium gerontici</name>
    <dbReference type="NCBI Taxonomy" id="2079234"/>
    <lineage>
        <taxon>Bacteria</taxon>
        <taxon>Bacillati</taxon>
        <taxon>Actinomycetota</taxon>
        <taxon>Actinomycetes</taxon>
        <taxon>Mycobacteriales</taxon>
        <taxon>Corynebacteriaceae</taxon>
        <taxon>Corynebacterium</taxon>
    </lineage>
</organism>
<proteinExistence type="predicted"/>
<evidence type="ECO:0000313" key="1">
    <source>
        <dbReference type="EMBL" id="AZA11920.1"/>
    </source>
</evidence>
<evidence type="ECO:0000313" key="2">
    <source>
        <dbReference type="Proteomes" id="UP000271587"/>
    </source>
</evidence>
<dbReference type="Proteomes" id="UP000271587">
    <property type="component" value="Chromosome"/>
</dbReference>
<dbReference type="AlphaFoldDB" id="A0A3G6J642"/>
<dbReference type="RefSeq" id="WP_123934881.1">
    <property type="nucleotide sequence ID" value="NZ_CP033897.1"/>
</dbReference>
<dbReference type="KEGG" id="cgk:CGERO_08115"/>
<dbReference type="InterPro" id="IPR003477">
    <property type="entry name" value="PemK-like"/>
</dbReference>
<gene>
    <name evidence="1" type="ORF">CGERO_08115</name>
</gene>
<reference evidence="1 2" key="1">
    <citation type="submission" date="2018-11" db="EMBL/GenBank/DDBJ databases">
        <authorList>
            <person name="Kleinhagauer T."/>
            <person name="Glaeser S.P."/>
            <person name="Spergser J."/>
            <person name="Ruckert C."/>
            <person name="Kaempfer P."/>
            <person name="Busse H.-J."/>
        </authorList>
    </citation>
    <scope>NUCLEOTIDE SEQUENCE [LARGE SCALE GENOMIC DNA]</scope>
    <source>
        <strain evidence="1 2">W8</strain>
    </source>
</reference>
<dbReference type="OrthoDB" id="5184628at2"/>
<name>A0A3G6J642_9CORY</name>
<dbReference type="SUPFAM" id="SSF50118">
    <property type="entry name" value="Cell growth inhibitor/plasmid maintenance toxic component"/>
    <property type="match status" value="1"/>
</dbReference>